<dbReference type="EMBL" id="JAHFYH010000108">
    <property type="protein sequence ID" value="KAH0212754.1"/>
    <property type="molecule type" value="Genomic_DNA"/>
</dbReference>
<accession>A0A9P8G7V7</accession>
<gene>
    <name evidence="10" type="ORF">KCV03_g9185</name>
</gene>
<keyword evidence="4" id="KW-0479">Metal-binding</keyword>
<evidence type="ECO:0000256" key="7">
    <source>
        <dbReference type="ARBA" id="ARBA00022786"/>
    </source>
</evidence>
<feature type="domain" description="RING-type" evidence="9">
    <location>
        <begin position="183"/>
        <end position="376"/>
    </location>
</feature>
<dbReference type="SUPFAM" id="SSF57850">
    <property type="entry name" value="RING/U-box"/>
    <property type="match status" value="2"/>
</dbReference>
<dbReference type="GO" id="GO:0008270">
    <property type="term" value="F:zinc ion binding"/>
    <property type="evidence" value="ECO:0007669"/>
    <property type="project" value="UniProtKB-KW"/>
</dbReference>
<dbReference type="OrthoDB" id="9977870at2759"/>
<dbReference type="PROSITE" id="PS51873">
    <property type="entry name" value="TRIAD"/>
    <property type="match status" value="1"/>
</dbReference>
<dbReference type="InterPro" id="IPR044066">
    <property type="entry name" value="TRIAD_supradom"/>
</dbReference>
<dbReference type="Pfam" id="PF01485">
    <property type="entry name" value="IBR"/>
    <property type="match status" value="2"/>
</dbReference>
<dbReference type="Gene3D" id="3.30.40.10">
    <property type="entry name" value="Zinc/RING finger domain, C3HC4 (zinc finger)"/>
    <property type="match status" value="1"/>
</dbReference>
<dbReference type="GO" id="GO:0016567">
    <property type="term" value="P:protein ubiquitination"/>
    <property type="evidence" value="ECO:0007669"/>
    <property type="project" value="InterPro"/>
</dbReference>
<reference evidence="10" key="1">
    <citation type="journal article" date="2021" name="J Fungi (Basel)">
        <title>Virulence traits and population genomics of the black yeast Aureobasidium melanogenum.</title>
        <authorList>
            <person name="Cernosa A."/>
            <person name="Sun X."/>
            <person name="Gostincar C."/>
            <person name="Fang C."/>
            <person name="Gunde-Cimerman N."/>
            <person name="Song Z."/>
        </authorList>
    </citation>
    <scope>NUCLEOTIDE SEQUENCE</scope>
    <source>
        <strain evidence="10">EXF-8016</strain>
    </source>
</reference>
<evidence type="ECO:0000256" key="8">
    <source>
        <dbReference type="ARBA" id="ARBA00022833"/>
    </source>
</evidence>
<evidence type="ECO:0000313" key="11">
    <source>
        <dbReference type="Proteomes" id="UP000767238"/>
    </source>
</evidence>
<keyword evidence="5" id="KW-0677">Repeat</keyword>
<evidence type="ECO:0000313" key="10">
    <source>
        <dbReference type="EMBL" id="KAH0212754.1"/>
    </source>
</evidence>
<dbReference type="GO" id="GO:0061630">
    <property type="term" value="F:ubiquitin protein ligase activity"/>
    <property type="evidence" value="ECO:0007669"/>
    <property type="project" value="UniProtKB-EC"/>
</dbReference>
<organism evidence="10 11">
    <name type="scientific">Aureobasidium melanogenum</name>
    <name type="common">Aureobasidium pullulans var. melanogenum</name>
    <dbReference type="NCBI Taxonomy" id="46634"/>
    <lineage>
        <taxon>Eukaryota</taxon>
        <taxon>Fungi</taxon>
        <taxon>Dikarya</taxon>
        <taxon>Ascomycota</taxon>
        <taxon>Pezizomycotina</taxon>
        <taxon>Dothideomycetes</taxon>
        <taxon>Dothideomycetidae</taxon>
        <taxon>Dothideales</taxon>
        <taxon>Saccotheciaceae</taxon>
        <taxon>Aureobasidium</taxon>
    </lineage>
</organism>
<dbReference type="EC" id="2.3.2.31" evidence="2"/>
<evidence type="ECO:0000256" key="6">
    <source>
        <dbReference type="ARBA" id="ARBA00022771"/>
    </source>
</evidence>
<dbReference type="Proteomes" id="UP000767238">
    <property type="component" value="Unassembled WGS sequence"/>
</dbReference>
<evidence type="ECO:0000256" key="5">
    <source>
        <dbReference type="ARBA" id="ARBA00022737"/>
    </source>
</evidence>
<keyword evidence="6" id="KW-0863">Zinc-finger</keyword>
<reference evidence="10" key="2">
    <citation type="submission" date="2021-08" db="EMBL/GenBank/DDBJ databases">
        <authorList>
            <person name="Gostincar C."/>
            <person name="Sun X."/>
            <person name="Song Z."/>
            <person name="Gunde-Cimerman N."/>
        </authorList>
    </citation>
    <scope>NUCLEOTIDE SEQUENCE</scope>
    <source>
        <strain evidence="10">EXF-8016</strain>
    </source>
</reference>
<keyword evidence="3" id="KW-0808">Transferase</keyword>
<comment type="caution">
    <text evidence="10">The sequence shown here is derived from an EMBL/GenBank/DDBJ whole genome shotgun (WGS) entry which is preliminary data.</text>
</comment>
<evidence type="ECO:0000256" key="2">
    <source>
        <dbReference type="ARBA" id="ARBA00012251"/>
    </source>
</evidence>
<dbReference type="InterPro" id="IPR013083">
    <property type="entry name" value="Znf_RING/FYVE/PHD"/>
</dbReference>
<dbReference type="InterPro" id="IPR002867">
    <property type="entry name" value="IBR_dom"/>
</dbReference>
<comment type="catalytic activity">
    <reaction evidence="1">
        <text>[E2 ubiquitin-conjugating enzyme]-S-ubiquitinyl-L-cysteine + [acceptor protein]-L-lysine = [E2 ubiquitin-conjugating enzyme]-L-cysteine + [acceptor protein]-N(6)-ubiquitinyl-L-lysine.</text>
        <dbReference type="EC" id="2.3.2.31"/>
    </reaction>
</comment>
<evidence type="ECO:0000256" key="1">
    <source>
        <dbReference type="ARBA" id="ARBA00001798"/>
    </source>
</evidence>
<keyword evidence="7" id="KW-0833">Ubl conjugation pathway</keyword>
<proteinExistence type="predicted"/>
<keyword evidence="8" id="KW-0862">Zinc</keyword>
<dbReference type="AlphaFoldDB" id="A0A9P8G7V7"/>
<dbReference type="PANTHER" id="PTHR11685">
    <property type="entry name" value="RBR FAMILY RING FINGER AND IBR DOMAIN-CONTAINING"/>
    <property type="match status" value="1"/>
</dbReference>
<dbReference type="InterPro" id="IPR031127">
    <property type="entry name" value="E3_UB_ligase_RBR"/>
</dbReference>
<dbReference type="Gene3D" id="1.20.120.1750">
    <property type="match status" value="1"/>
</dbReference>
<dbReference type="CDD" id="cd22584">
    <property type="entry name" value="Rcat_RBR_unk"/>
    <property type="match status" value="1"/>
</dbReference>
<sequence>MQSCCNGNPAIQYTYPGINEGNKTYQGLYCFLNGTMGGNQTSETFVNCVDEMGFGGVMGCDEGKYIDKKGAGQRIEVGGWMGVLGRFAVVGLLVSGFVSLDLPDAISIRLQIEDLRRAIEPVQPKGEDMRVALELQLQELKIAQAVIDDNRAAVQFSMFGSDTERDYQIAFGLAERFHEADADLMTCTSCMSRFSRHQSFRAPCGAHFYCHGCPKDLYAYTIGDESLYPPSCCKHEINYDDVKAILGEKLVQRYNKKKIEYETEPKKETYCCGPNCEAFVPETSIQGEVATCLDCGRRTCTICKEEAHRGDCPKDEDTQRVLELASREGWQRCYNNKCRRVVSLVVGCNHMTCICGAQFCYVCGARWKTCTCPQWNEEWLVKGTNRPRHAGHRLFQPPRAFY</sequence>
<name>A0A9P8G7V7_AURME</name>
<evidence type="ECO:0000256" key="4">
    <source>
        <dbReference type="ARBA" id="ARBA00022723"/>
    </source>
</evidence>
<evidence type="ECO:0000256" key="3">
    <source>
        <dbReference type="ARBA" id="ARBA00022679"/>
    </source>
</evidence>
<feature type="non-terminal residue" evidence="10">
    <location>
        <position position="1"/>
    </location>
</feature>
<dbReference type="CDD" id="cd20335">
    <property type="entry name" value="BRcat_RBR"/>
    <property type="match status" value="1"/>
</dbReference>
<dbReference type="SMART" id="SM00647">
    <property type="entry name" value="IBR"/>
    <property type="match status" value="1"/>
</dbReference>
<protein>
    <recommendedName>
        <fullName evidence="2">RBR-type E3 ubiquitin transferase</fullName>
        <ecNumber evidence="2">2.3.2.31</ecNumber>
    </recommendedName>
</protein>
<evidence type="ECO:0000259" key="9">
    <source>
        <dbReference type="PROSITE" id="PS51873"/>
    </source>
</evidence>